<keyword evidence="4 5" id="KW-0472">Membrane</keyword>
<dbReference type="AlphaFoldDB" id="A0A8H9G0H2"/>
<keyword evidence="2 5" id="KW-0812">Transmembrane</keyword>
<reference evidence="6" key="1">
    <citation type="journal article" date="2014" name="Int. J. Syst. Evol. Microbiol.">
        <title>Complete genome sequence of Corynebacterium casei LMG S-19264T (=DSM 44701T), isolated from a smear-ripened cheese.</title>
        <authorList>
            <consortium name="US DOE Joint Genome Institute (JGI-PGF)"/>
            <person name="Walter F."/>
            <person name="Albersmeier A."/>
            <person name="Kalinowski J."/>
            <person name="Ruckert C."/>
        </authorList>
    </citation>
    <scope>NUCLEOTIDE SEQUENCE</scope>
    <source>
        <strain evidence="6">CGMCC 1.15966</strain>
    </source>
</reference>
<protein>
    <recommendedName>
        <fullName evidence="8">Holin</fullName>
    </recommendedName>
</protein>
<evidence type="ECO:0000313" key="6">
    <source>
        <dbReference type="EMBL" id="GGE28243.1"/>
    </source>
</evidence>
<comment type="caution">
    <text evidence="6">The sequence shown here is derived from an EMBL/GenBank/DDBJ whole genome shotgun (WGS) entry which is preliminary data.</text>
</comment>
<evidence type="ECO:0000256" key="5">
    <source>
        <dbReference type="SAM" id="Phobius"/>
    </source>
</evidence>
<evidence type="ECO:0000256" key="2">
    <source>
        <dbReference type="ARBA" id="ARBA00022692"/>
    </source>
</evidence>
<evidence type="ECO:0000256" key="1">
    <source>
        <dbReference type="ARBA" id="ARBA00004141"/>
    </source>
</evidence>
<sequence length="151" mass="17474">MEFFIKFIFTLFTWLSNSWIGKALFFVWIYFTPIWISLLIIGIFIGIDVITALMRAHKNGIPIRSKRLRDTIGKGTAYMIALMVSHMFQLHFMPVVPLLEIVAVFIATAELKSIMENLGDVTNLDFWTYIKERLSGTNKNYSKDDDQIEKG</sequence>
<keyword evidence="7" id="KW-1185">Reference proteome</keyword>
<feature type="transmembrane region" description="Helical" evidence="5">
    <location>
        <begin position="75"/>
        <end position="92"/>
    </location>
</feature>
<evidence type="ECO:0000256" key="4">
    <source>
        <dbReference type="ARBA" id="ARBA00023136"/>
    </source>
</evidence>
<evidence type="ECO:0000256" key="3">
    <source>
        <dbReference type="ARBA" id="ARBA00022989"/>
    </source>
</evidence>
<gene>
    <name evidence="6" type="ORF">GCM10011516_27390</name>
</gene>
<evidence type="ECO:0000313" key="7">
    <source>
        <dbReference type="Proteomes" id="UP000614460"/>
    </source>
</evidence>
<accession>A0A8H9G0H2</accession>
<dbReference type="EMBL" id="BMKM01000008">
    <property type="protein sequence ID" value="GGE28243.1"/>
    <property type="molecule type" value="Genomic_DNA"/>
</dbReference>
<comment type="subcellular location">
    <subcellularLocation>
        <location evidence="1">Membrane</location>
        <topology evidence="1">Multi-pass membrane protein</topology>
    </subcellularLocation>
</comment>
<name>A0A8H9G0H2_9SPHI</name>
<feature type="transmembrane region" description="Helical" evidence="5">
    <location>
        <begin position="34"/>
        <end position="54"/>
    </location>
</feature>
<evidence type="ECO:0008006" key="8">
    <source>
        <dbReference type="Google" id="ProtNLM"/>
    </source>
</evidence>
<dbReference type="Pfam" id="PF05105">
    <property type="entry name" value="Phage_holin_4_1"/>
    <property type="match status" value="1"/>
</dbReference>
<dbReference type="RefSeq" id="WP_182498263.1">
    <property type="nucleotide sequence ID" value="NZ_BMKM01000008.1"/>
</dbReference>
<dbReference type="InterPro" id="IPR006480">
    <property type="entry name" value="Phage_holin_4_1"/>
</dbReference>
<dbReference type="Proteomes" id="UP000614460">
    <property type="component" value="Unassembled WGS sequence"/>
</dbReference>
<reference evidence="6" key="2">
    <citation type="submission" date="2020-09" db="EMBL/GenBank/DDBJ databases">
        <authorList>
            <person name="Sun Q."/>
            <person name="Zhou Y."/>
        </authorList>
    </citation>
    <scope>NUCLEOTIDE SEQUENCE</scope>
    <source>
        <strain evidence="6">CGMCC 1.15966</strain>
    </source>
</reference>
<organism evidence="6 7">
    <name type="scientific">Sphingobacterium cellulitidis</name>
    <dbReference type="NCBI Taxonomy" id="1768011"/>
    <lineage>
        <taxon>Bacteria</taxon>
        <taxon>Pseudomonadati</taxon>
        <taxon>Bacteroidota</taxon>
        <taxon>Sphingobacteriia</taxon>
        <taxon>Sphingobacteriales</taxon>
        <taxon>Sphingobacteriaceae</taxon>
        <taxon>Sphingobacterium</taxon>
    </lineage>
</organism>
<feature type="transmembrane region" description="Helical" evidence="5">
    <location>
        <begin position="7"/>
        <end position="28"/>
    </location>
</feature>
<proteinExistence type="predicted"/>
<dbReference type="GO" id="GO:0016020">
    <property type="term" value="C:membrane"/>
    <property type="evidence" value="ECO:0007669"/>
    <property type="project" value="UniProtKB-SubCell"/>
</dbReference>
<keyword evidence="3 5" id="KW-1133">Transmembrane helix</keyword>